<sequence length="200" mass="22804">MPKDRSMFDKRESIFKCNIFVQTFHYGVKLDNNKIINIHSDGRRRKFRGKTKPLRADYSGGYRPLSLGRPSVSPRPPFRHSIGSTSVSPVGRVGVAPTKKTLNFPDGATSSVIYHQRKTTSQMQSIISTKYRRYEKVTESGLPHQPSYVKSLKVVKEGRIDKTNTRSLLLESIIKLGTAGHKNVQDTMLRWHKNREDTFA</sequence>
<feature type="region of interest" description="Disordered" evidence="1">
    <location>
        <begin position="65"/>
        <end position="90"/>
    </location>
</feature>
<gene>
    <name evidence="2" type="ORF">RF11_13923</name>
</gene>
<evidence type="ECO:0000313" key="2">
    <source>
        <dbReference type="EMBL" id="KII60950.1"/>
    </source>
</evidence>
<comment type="caution">
    <text evidence="2">The sequence shown here is derived from an EMBL/GenBank/DDBJ whole genome shotgun (WGS) entry which is preliminary data.</text>
</comment>
<reference evidence="2 3" key="1">
    <citation type="journal article" date="2014" name="Genome Biol. Evol.">
        <title>The genome of the myxosporean Thelohanellus kitauei shows adaptations to nutrient acquisition within its fish host.</title>
        <authorList>
            <person name="Yang Y."/>
            <person name="Xiong J."/>
            <person name="Zhou Z."/>
            <person name="Huo F."/>
            <person name="Miao W."/>
            <person name="Ran C."/>
            <person name="Liu Y."/>
            <person name="Zhang J."/>
            <person name="Feng J."/>
            <person name="Wang M."/>
            <person name="Wang M."/>
            <person name="Wang L."/>
            <person name="Yao B."/>
        </authorList>
    </citation>
    <scope>NUCLEOTIDE SEQUENCE [LARGE SCALE GENOMIC DNA]</scope>
    <source>
        <strain evidence="2">Wuqing</strain>
    </source>
</reference>
<evidence type="ECO:0000256" key="1">
    <source>
        <dbReference type="SAM" id="MobiDB-lite"/>
    </source>
</evidence>
<accession>A0A0C2M1K1</accession>
<name>A0A0C2M1K1_THEKT</name>
<organism evidence="2 3">
    <name type="scientific">Thelohanellus kitauei</name>
    <name type="common">Myxosporean</name>
    <dbReference type="NCBI Taxonomy" id="669202"/>
    <lineage>
        <taxon>Eukaryota</taxon>
        <taxon>Metazoa</taxon>
        <taxon>Cnidaria</taxon>
        <taxon>Myxozoa</taxon>
        <taxon>Myxosporea</taxon>
        <taxon>Bivalvulida</taxon>
        <taxon>Platysporina</taxon>
        <taxon>Myxobolidae</taxon>
        <taxon>Thelohanellus</taxon>
    </lineage>
</organism>
<dbReference type="Proteomes" id="UP000031668">
    <property type="component" value="Unassembled WGS sequence"/>
</dbReference>
<dbReference type="EMBL" id="JWZT01005390">
    <property type="protein sequence ID" value="KII60950.1"/>
    <property type="molecule type" value="Genomic_DNA"/>
</dbReference>
<keyword evidence="3" id="KW-1185">Reference proteome</keyword>
<protein>
    <submittedName>
        <fullName evidence="2">Uncharacterized protein</fullName>
    </submittedName>
</protein>
<evidence type="ECO:0000313" key="3">
    <source>
        <dbReference type="Proteomes" id="UP000031668"/>
    </source>
</evidence>
<proteinExistence type="predicted"/>
<dbReference type="AlphaFoldDB" id="A0A0C2M1K1"/>